<dbReference type="EMBL" id="CAKOGL010000028">
    <property type="protein sequence ID" value="CAH2105927.1"/>
    <property type="molecule type" value="Genomic_DNA"/>
</dbReference>
<keyword evidence="1" id="KW-0175">Coiled coil</keyword>
<evidence type="ECO:0000313" key="5">
    <source>
        <dbReference type="Proteomes" id="UP001153954"/>
    </source>
</evidence>
<feature type="region of interest" description="Disordered" evidence="2">
    <location>
        <begin position="527"/>
        <end position="552"/>
    </location>
</feature>
<proteinExistence type="predicted"/>
<dbReference type="PANTHER" id="PTHR14690:SF9">
    <property type="entry name" value="GH08353P"/>
    <property type="match status" value="1"/>
</dbReference>
<comment type="caution">
    <text evidence="4">The sequence shown here is derived from an EMBL/GenBank/DDBJ whole genome shotgun (WGS) entry which is preliminary data.</text>
</comment>
<name>A0AAU9V3Q5_EUPED</name>
<organism evidence="4 5">
    <name type="scientific">Euphydryas editha</name>
    <name type="common">Edith's checkerspot</name>
    <dbReference type="NCBI Taxonomy" id="104508"/>
    <lineage>
        <taxon>Eukaryota</taxon>
        <taxon>Metazoa</taxon>
        <taxon>Ecdysozoa</taxon>
        <taxon>Arthropoda</taxon>
        <taxon>Hexapoda</taxon>
        <taxon>Insecta</taxon>
        <taxon>Pterygota</taxon>
        <taxon>Neoptera</taxon>
        <taxon>Endopterygota</taxon>
        <taxon>Lepidoptera</taxon>
        <taxon>Glossata</taxon>
        <taxon>Ditrysia</taxon>
        <taxon>Papilionoidea</taxon>
        <taxon>Nymphalidae</taxon>
        <taxon>Nymphalinae</taxon>
        <taxon>Euphydryas</taxon>
    </lineage>
</organism>
<dbReference type="GO" id="GO:0005524">
    <property type="term" value="F:ATP binding"/>
    <property type="evidence" value="ECO:0007669"/>
    <property type="project" value="InterPro"/>
</dbReference>
<reference evidence="4" key="1">
    <citation type="submission" date="2022-03" db="EMBL/GenBank/DDBJ databases">
        <authorList>
            <person name="Tunstrom K."/>
        </authorList>
    </citation>
    <scope>NUCLEOTIDE SEQUENCE</scope>
</reference>
<feature type="domain" description="ATPase AAA-type core" evidence="3">
    <location>
        <begin position="624"/>
        <end position="752"/>
    </location>
</feature>
<feature type="compositionally biased region" description="Basic residues" evidence="2">
    <location>
        <begin position="536"/>
        <end position="547"/>
    </location>
</feature>
<dbReference type="Gene3D" id="1.10.8.60">
    <property type="match status" value="1"/>
</dbReference>
<dbReference type="SUPFAM" id="SSF52540">
    <property type="entry name" value="P-loop containing nucleoside triphosphate hydrolases"/>
    <property type="match status" value="1"/>
</dbReference>
<evidence type="ECO:0000259" key="3">
    <source>
        <dbReference type="Pfam" id="PF00004"/>
    </source>
</evidence>
<dbReference type="GO" id="GO:0016887">
    <property type="term" value="F:ATP hydrolysis activity"/>
    <property type="evidence" value="ECO:0007669"/>
    <property type="project" value="InterPro"/>
</dbReference>
<evidence type="ECO:0000256" key="1">
    <source>
        <dbReference type="SAM" id="Coils"/>
    </source>
</evidence>
<dbReference type="AlphaFoldDB" id="A0AAU9V3Q5"/>
<dbReference type="InterPro" id="IPR052267">
    <property type="entry name" value="N-DRC_Component"/>
</dbReference>
<feature type="coiled-coil region" evidence="1">
    <location>
        <begin position="396"/>
        <end position="440"/>
    </location>
</feature>
<protein>
    <recommendedName>
        <fullName evidence="3">ATPase AAA-type core domain-containing protein</fullName>
    </recommendedName>
</protein>
<evidence type="ECO:0000256" key="2">
    <source>
        <dbReference type="SAM" id="MobiDB-lite"/>
    </source>
</evidence>
<dbReference type="Pfam" id="PF00004">
    <property type="entry name" value="AAA"/>
    <property type="match status" value="1"/>
</dbReference>
<accession>A0AAU9V3Q5</accession>
<gene>
    <name evidence="4" type="ORF">EEDITHA_LOCUS20125</name>
</gene>
<dbReference type="InterPro" id="IPR027417">
    <property type="entry name" value="P-loop_NTPase"/>
</dbReference>
<sequence>MTSDYYFKKWKSTLQKLNSIVEFDLEYQETKVHDKEICDAVQRLTAMLGSYIVCYNDALDCLQHNLQLQKTEYIAAVVKTIVARILELKHQLTKLEGAYFQFLCNGLIEQKLTPDDTEFYDIPVKHVRSEMVKSAVEEAFRKGKEIKEAEKNKLESETIDQLLEDEVLEVGWWEDENEDDKQEHKGINVTAVYEVEEKISEETLRRRGFVALIQAHERSRQIIQIKTHEKQKRELWEKELKCVVKPQAPFELRERSARLIQSVLRAYFELKRKRLKGCNRDELLYLNYCNKINTEQSQLDKEAKSKHSELYRKYENQRENDSIDYKEKFLERRKDDLAEEFREYIRDWFREWYEKIKFFYDIPKENQGGSALIIKDEVPSPLKWLEEYQIYLETKKANKNKTALQLKWERKELKKEEMALKKEELKKKKLEADLLKKMMKNPTLHPGYQYPASKLTENILTAIKNYYNKWSTIDDEETIEAKEKYIKIIDKENLCMEAKIEICNSIDNDMREELKILKMALKEEYKNNGEEMPKPRKEKARRKKKQRKINEKISEDVQNKLTNLATNGFLKEYPITNFENFIGDINFTGADFRCAFRSILPFGGEIRNIWWERCREVIHGFKKVLLIGPKASGRTTLVHIMATVNDAVLYELDPCDIEIENITTQYLQQLINHVAICAKHTQPSLIYIRHIERLFCSKVPPAETYRNYGLIKHFFIRNLFKKINKLDNITIIGSCTKPWLTKSKEMLKKFNTVLLLPETNYSAVHLILRDWMLNNRIVPYNLDIQSLARVLQGYPFGNIVNKLDNFLSSERIVHIAAHGLNSRDIYDYFLDDENETVIDYQRYLKWYNEKTHWGQLERKHLEERREFKMLVETWRKKMEKNKKQI</sequence>
<dbReference type="Gene3D" id="3.40.50.300">
    <property type="entry name" value="P-loop containing nucleotide triphosphate hydrolases"/>
    <property type="match status" value="1"/>
</dbReference>
<evidence type="ECO:0000313" key="4">
    <source>
        <dbReference type="EMBL" id="CAH2105927.1"/>
    </source>
</evidence>
<dbReference type="PANTHER" id="PTHR14690">
    <property type="entry name" value="IQ MOTIF CONTAINING WITH AAA DOMAIN 1"/>
    <property type="match status" value="1"/>
</dbReference>
<keyword evidence="5" id="KW-1185">Reference proteome</keyword>
<dbReference type="InterPro" id="IPR003959">
    <property type="entry name" value="ATPase_AAA_core"/>
</dbReference>
<dbReference type="Proteomes" id="UP001153954">
    <property type="component" value="Unassembled WGS sequence"/>
</dbReference>